<gene>
    <name evidence="2" type="ORF">H5410_031675</name>
</gene>
<organism evidence="2 3">
    <name type="scientific">Solanum commersonii</name>
    <name type="common">Commerson's wild potato</name>
    <name type="synonym">Commerson's nightshade</name>
    <dbReference type="NCBI Taxonomy" id="4109"/>
    <lineage>
        <taxon>Eukaryota</taxon>
        <taxon>Viridiplantae</taxon>
        <taxon>Streptophyta</taxon>
        <taxon>Embryophyta</taxon>
        <taxon>Tracheophyta</taxon>
        <taxon>Spermatophyta</taxon>
        <taxon>Magnoliopsida</taxon>
        <taxon>eudicotyledons</taxon>
        <taxon>Gunneridae</taxon>
        <taxon>Pentapetalae</taxon>
        <taxon>asterids</taxon>
        <taxon>lamiids</taxon>
        <taxon>Solanales</taxon>
        <taxon>Solanaceae</taxon>
        <taxon>Solanoideae</taxon>
        <taxon>Solaneae</taxon>
        <taxon>Solanum</taxon>
    </lineage>
</organism>
<reference evidence="2 3" key="1">
    <citation type="submission" date="2020-09" db="EMBL/GenBank/DDBJ databases">
        <title>De no assembly of potato wild relative species, Solanum commersonii.</title>
        <authorList>
            <person name="Cho K."/>
        </authorList>
    </citation>
    <scope>NUCLEOTIDE SEQUENCE [LARGE SCALE GENOMIC DNA]</scope>
    <source>
        <strain evidence="2">LZ3.2</strain>
        <tissue evidence="2">Leaf</tissue>
    </source>
</reference>
<proteinExistence type="predicted"/>
<evidence type="ECO:0000256" key="1">
    <source>
        <dbReference type="SAM" id="MobiDB-lite"/>
    </source>
</evidence>
<feature type="compositionally biased region" description="Polar residues" evidence="1">
    <location>
        <begin position="162"/>
        <end position="174"/>
    </location>
</feature>
<sequence>MSSNGKTGTTLQIFISSQKFNNYGRYLSVTAVQRQRSSVIIVPENTFNAGSKDVATNMAGATYPLKSDLLRDAWLEDSSAIMKIQLMMQFRWIYNTRKDAYGVQFLTRKMEEDILVSEWRWPQSTLELNWWKPASGCIRTVKIYDWIGEKSNVAGEGRDGTQEPSEMDLNQSKESIGEYSPHTGD</sequence>
<comment type="caution">
    <text evidence="2">The sequence shown here is derived from an EMBL/GenBank/DDBJ whole genome shotgun (WGS) entry which is preliminary data.</text>
</comment>
<evidence type="ECO:0000313" key="2">
    <source>
        <dbReference type="EMBL" id="KAG5600305.1"/>
    </source>
</evidence>
<protein>
    <submittedName>
        <fullName evidence="2">Uncharacterized protein</fullName>
    </submittedName>
</protein>
<evidence type="ECO:0000313" key="3">
    <source>
        <dbReference type="Proteomes" id="UP000824120"/>
    </source>
</evidence>
<dbReference type="Proteomes" id="UP000824120">
    <property type="component" value="Chromosome 6"/>
</dbReference>
<dbReference type="AlphaFoldDB" id="A0A9J5YIZ9"/>
<accession>A0A9J5YIZ9</accession>
<name>A0A9J5YIZ9_SOLCO</name>
<dbReference type="EMBL" id="JACXVP010000006">
    <property type="protein sequence ID" value="KAG5600305.1"/>
    <property type="molecule type" value="Genomic_DNA"/>
</dbReference>
<feature type="region of interest" description="Disordered" evidence="1">
    <location>
        <begin position="153"/>
        <end position="185"/>
    </location>
</feature>
<keyword evidence="3" id="KW-1185">Reference proteome</keyword>